<dbReference type="RefSeq" id="WP_165119760.1">
    <property type="nucleotide sequence ID" value="NZ_JAAKZG010000009.1"/>
</dbReference>
<dbReference type="EMBL" id="JAAKZG010000009">
    <property type="protein sequence ID" value="NGN43346.1"/>
    <property type="molecule type" value="Genomic_DNA"/>
</dbReference>
<dbReference type="Proteomes" id="UP000481252">
    <property type="component" value="Unassembled WGS sequence"/>
</dbReference>
<protein>
    <submittedName>
        <fullName evidence="3">EAL domain-containing protein</fullName>
    </submittedName>
</protein>
<dbReference type="InterPro" id="IPR001633">
    <property type="entry name" value="EAL_dom"/>
</dbReference>
<dbReference type="Gene3D" id="3.20.20.450">
    <property type="entry name" value="EAL domain"/>
    <property type="match status" value="1"/>
</dbReference>
<feature type="domain" description="EAL" evidence="2">
    <location>
        <begin position="147"/>
        <end position="395"/>
    </location>
</feature>
<gene>
    <name evidence="3" type="ORF">G6N74_19945</name>
</gene>
<organism evidence="3 4">
    <name type="scientific">Mesorhizobium zhangyense</name>
    <dbReference type="NCBI Taxonomy" id="1776730"/>
    <lineage>
        <taxon>Bacteria</taxon>
        <taxon>Pseudomonadati</taxon>
        <taxon>Pseudomonadota</taxon>
        <taxon>Alphaproteobacteria</taxon>
        <taxon>Hyphomicrobiales</taxon>
        <taxon>Phyllobacteriaceae</taxon>
        <taxon>Mesorhizobium</taxon>
    </lineage>
</organism>
<dbReference type="PROSITE" id="PS50883">
    <property type="entry name" value="EAL"/>
    <property type="match status" value="1"/>
</dbReference>
<name>A0A7C9VBQ6_9HYPH</name>
<dbReference type="InterPro" id="IPR035919">
    <property type="entry name" value="EAL_sf"/>
</dbReference>
<sequence>MQRGLSFLVAAAIVCGGFYFLLSGLVAGGMPEAQVVLMTAAAALALALCGAIFGLLAYRRSSSASTEITRLALSVDAAIRELSSREKPDVASTAKRVSSASRKAEAMPAAARIEPIQQPAPAAPSATIITHPALLRSIQDDKPAEAMDDTAAAIRDALSAGRIELSLQPIISIARGEAAGFDVFAHLPRHGDQPLELRRPENPSSGVPMAAFERLLVASSVQTAIRHLGEASEATPLHVAISEALLEDGAELATVLTLFSQHADDMRSIVLSIPAAVVEGDNDHAQALGLLMQSGVRIAVEGWSGNAESLKQNARGNIAFIKLSARELLDPVNFQKIETLREQAGATGISVIATEVALDDDAVGLIDLGIVLMTGPRFSGPRRVKGGTVARPTRSAHL</sequence>
<proteinExistence type="predicted"/>
<evidence type="ECO:0000259" key="2">
    <source>
        <dbReference type="PROSITE" id="PS50883"/>
    </source>
</evidence>
<dbReference type="SUPFAM" id="SSF141868">
    <property type="entry name" value="EAL domain-like"/>
    <property type="match status" value="1"/>
</dbReference>
<dbReference type="SMART" id="SM00052">
    <property type="entry name" value="EAL"/>
    <property type="match status" value="1"/>
</dbReference>
<dbReference type="Pfam" id="PF00563">
    <property type="entry name" value="EAL"/>
    <property type="match status" value="1"/>
</dbReference>
<keyword evidence="1" id="KW-1133">Transmembrane helix</keyword>
<feature type="transmembrane region" description="Helical" evidence="1">
    <location>
        <begin position="7"/>
        <end position="29"/>
    </location>
</feature>
<accession>A0A7C9VBQ6</accession>
<evidence type="ECO:0000256" key="1">
    <source>
        <dbReference type="SAM" id="Phobius"/>
    </source>
</evidence>
<dbReference type="AlphaFoldDB" id="A0A7C9VBQ6"/>
<evidence type="ECO:0000313" key="3">
    <source>
        <dbReference type="EMBL" id="NGN43346.1"/>
    </source>
</evidence>
<keyword evidence="4" id="KW-1185">Reference proteome</keyword>
<keyword evidence="1" id="KW-0812">Transmembrane</keyword>
<evidence type="ECO:0000313" key="4">
    <source>
        <dbReference type="Proteomes" id="UP000481252"/>
    </source>
</evidence>
<keyword evidence="1" id="KW-0472">Membrane</keyword>
<reference evidence="3 4" key="1">
    <citation type="submission" date="2020-02" db="EMBL/GenBank/DDBJ databases">
        <title>Genome sequence of the type strain CGMCC 1.15528 of Mesorhizobium zhangyense.</title>
        <authorList>
            <person name="Gao J."/>
            <person name="Sun J."/>
        </authorList>
    </citation>
    <scope>NUCLEOTIDE SEQUENCE [LARGE SCALE GENOMIC DNA]</scope>
    <source>
        <strain evidence="3 4">CGMCC 1.15528</strain>
    </source>
</reference>
<comment type="caution">
    <text evidence="3">The sequence shown here is derived from an EMBL/GenBank/DDBJ whole genome shotgun (WGS) entry which is preliminary data.</text>
</comment>
<feature type="transmembrane region" description="Helical" evidence="1">
    <location>
        <begin position="35"/>
        <end position="58"/>
    </location>
</feature>